<reference evidence="2" key="1">
    <citation type="journal article" date="2019" name="Int. J. Syst. Evol. Microbiol.">
        <title>The Global Catalogue of Microorganisms (GCM) 10K type strain sequencing project: providing services to taxonomists for standard genome sequencing and annotation.</title>
        <authorList>
            <consortium name="The Broad Institute Genomics Platform"/>
            <consortium name="The Broad Institute Genome Sequencing Center for Infectious Disease"/>
            <person name="Wu L."/>
            <person name="Ma J."/>
        </authorList>
    </citation>
    <scope>NUCLEOTIDE SEQUENCE [LARGE SCALE GENOMIC DNA]</scope>
    <source>
        <strain evidence="2">NBRC 105830</strain>
    </source>
</reference>
<sequence>MNKTAADAAVALLGDALTAVGELLGPPVPDPVVGDGQADLRVMLEQVGAGLAFVGNTELAPLAATCFELAHRLQGLGAAVTREAATRGVHQETTKAVDPATWLIETCGVAAVEAAPVARLIKAGNDVAKRGLVADALTGGLSVREALAGCASVDRVRHDLPSSMVTDAAEGVRYLMRAGAKSIQLRSYEEQLLSNFSSADPEQRDECRRAKRGFNAFTPLPDGMFRSTLTLDPESFAVLTAALDALSAPRVPEPGAGDPVAAAGRLPQLVRRWGPATVVTARPTARQVGHSKRGR</sequence>
<comment type="caution">
    <text evidence="1">The sequence shown here is derived from an EMBL/GenBank/DDBJ whole genome shotgun (WGS) entry which is preliminary data.</text>
</comment>
<dbReference type="Proteomes" id="UP001157109">
    <property type="component" value="Unassembled WGS sequence"/>
</dbReference>
<evidence type="ECO:0000313" key="1">
    <source>
        <dbReference type="EMBL" id="GMA18816.1"/>
    </source>
</evidence>
<gene>
    <name evidence="1" type="ORF">GCM10025862_08370</name>
</gene>
<dbReference type="EMBL" id="BSUJ01000001">
    <property type="protein sequence ID" value="GMA18816.1"/>
    <property type="molecule type" value="Genomic_DNA"/>
</dbReference>
<proteinExistence type="predicted"/>
<evidence type="ECO:0008006" key="3">
    <source>
        <dbReference type="Google" id="ProtNLM"/>
    </source>
</evidence>
<organism evidence="1 2">
    <name type="scientific">Arsenicicoccus piscis</name>
    <dbReference type="NCBI Taxonomy" id="673954"/>
    <lineage>
        <taxon>Bacteria</taxon>
        <taxon>Bacillati</taxon>
        <taxon>Actinomycetota</taxon>
        <taxon>Actinomycetes</taxon>
        <taxon>Micrococcales</taxon>
        <taxon>Intrasporangiaceae</taxon>
        <taxon>Arsenicicoccus</taxon>
    </lineage>
</organism>
<evidence type="ECO:0000313" key="2">
    <source>
        <dbReference type="Proteomes" id="UP001157109"/>
    </source>
</evidence>
<keyword evidence="2" id="KW-1185">Reference proteome</keyword>
<dbReference type="RefSeq" id="WP_284283806.1">
    <property type="nucleotide sequence ID" value="NZ_BSUJ01000001.1"/>
</dbReference>
<accession>A0ABQ6HK31</accession>
<name>A0ABQ6HK31_9MICO</name>
<protein>
    <recommendedName>
        <fullName evidence="3">DUF222 domain-containing protein</fullName>
    </recommendedName>
</protein>